<dbReference type="AlphaFoldDB" id="A0A382CF24"/>
<feature type="non-terminal residue" evidence="1">
    <location>
        <position position="1"/>
    </location>
</feature>
<sequence>KDGVHYLANGLGGKFDNLIELTLREHGGLTVHPIELGS</sequence>
<evidence type="ECO:0000313" key="1">
    <source>
        <dbReference type="EMBL" id="SVB24271.1"/>
    </source>
</evidence>
<organism evidence="1">
    <name type="scientific">marine metagenome</name>
    <dbReference type="NCBI Taxonomy" id="408172"/>
    <lineage>
        <taxon>unclassified sequences</taxon>
        <taxon>metagenomes</taxon>
        <taxon>ecological metagenomes</taxon>
    </lineage>
</organism>
<dbReference type="EMBL" id="UINC01034048">
    <property type="protein sequence ID" value="SVB24271.1"/>
    <property type="molecule type" value="Genomic_DNA"/>
</dbReference>
<name>A0A382CF24_9ZZZZ</name>
<proteinExistence type="predicted"/>
<protein>
    <submittedName>
        <fullName evidence="1">Uncharacterized protein</fullName>
    </submittedName>
</protein>
<accession>A0A382CF24</accession>
<gene>
    <name evidence="1" type="ORF">METZ01_LOCUS177125</name>
</gene>
<reference evidence="1" key="1">
    <citation type="submission" date="2018-05" db="EMBL/GenBank/DDBJ databases">
        <authorList>
            <person name="Lanie J.A."/>
            <person name="Ng W.-L."/>
            <person name="Kazmierczak K.M."/>
            <person name="Andrzejewski T.M."/>
            <person name="Davidsen T.M."/>
            <person name="Wayne K.J."/>
            <person name="Tettelin H."/>
            <person name="Glass J.I."/>
            <person name="Rusch D."/>
            <person name="Podicherti R."/>
            <person name="Tsui H.-C.T."/>
            <person name="Winkler M.E."/>
        </authorList>
    </citation>
    <scope>NUCLEOTIDE SEQUENCE</scope>
</reference>